<evidence type="ECO:0000256" key="2">
    <source>
        <dbReference type="ARBA" id="ARBA00022747"/>
    </source>
</evidence>
<comment type="catalytic activity">
    <reaction evidence="5">
        <text>Endonucleolytic cleavage of DNA to give specific double-stranded fragments with terminal 5'-phosphates.</text>
        <dbReference type="EC" id="3.1.21.4"/>
    </reaction>
</comment>
<evidence type="ECO:0000256" key="3">
    <source>
        <dbReference type="ARBA" id="ARBA00022759"/>
    </source>
</evidence>
<dbReference type="KEGG" id="hcm:HCD_04235"/>
<keyword evidence="2" id="KW-0680">Restriction system</keyword>
<sequence length="289" mass="34871">MDYQKFNNIFNHIIFCKSNPKADLLINIAKHSERYLGIFRPTKTKTKLLQSLLVSREIKFGKAFECLVGKYLKEYKFDTSPDKYEVLLQKALEIDQLAKKDNTYYFIEQKMRDDHDSAKKRGQIENFKEKLKLLINRYGENIKGYFYFIDDCLAKNKKYYEEELQKLSFKYKVPLKLCYGRELFEFLNIPQVWSEILEYLVQWRETLPDLPSLNFDKYFSESFEEIKDLPPNIYRKLLDNDEIFENIVLMLFPKRKVLEMLVEHFRQQDETIYRQLASKLANKLSYHSK</sequence>
<evidence type="ECO:0000256" key="5">
    <source>
        <dbReference type="ARBA" id="ARBA00093760"/>
    </source>
</evidence>
<dbReference type="REBASE" id="47694">
    <property type="entry name" value="Hce99ORF4225P"/>
</dbReference>
<dbReference type="RefSeq" id="WP_014659368.1">
    <property type="nucleotide sequence ID" value="NC_017735.1"/>
</dbReference>
<evidence type="ECO:0000313" key="7">
    <source>
        <dbReference type="EMBL" id="AFI05861.1"/>
    </source>
</evidence>
<evidence type="ECO:0000256" key="1">
    <source>
        <dbReference type="ARBA" id="ARBA00022722"/>
    </source>
</evidence>
<dbReference type="InterPro" id="IPR011335">
    <property type="entry name" value="Restrct_endonuc-II-like"/>
</dbReference>
<dbReference type="Proteomes" id="UP000005013">
    <property type="component" value="Chromosome"/>
</dbReference>
<keyword evidence="8" id="KW-1185">Reference proteome</keyword>
<dbReference type="OrthoDB" id="397760at2"/>
<dbReference type="EMBL" id="CP003481">
    <property type="protein sequence ID" value="AFI05861.1"/>
    <property type="molecule type" value="Genomic_DNA"/>
</dbReference>
<dbReference type="Pfam" id="PF09520">
    <property type="entry name" value="RE_TdeIII"/>
    <property type="match status" value="1"/>
</dbReference>
<dbReference type="STRING" id="1163745.HCD_04235"/>
<reference evidence="7 8" key="1">
    <citation type="journal article" date="2013" name="PLoS ONE">
        <title>Sequence Divergence and Conservation in Genomes ofHelicobacter cetorum Strains from a Dolphin and a Whale.</title>
        <authorList>
            <person name="Kersulyte D."/>
            <person name="Rossi M."/>
            <person name="Berg D.E."/>
        </authorList>
    </citation>
    <scope>NUCLEOTIDE SEQUENCE [LARGE SCALE GENOMIC DNA]</scope>
    <source>
        <strain evidence="7 8">MIT 99-5656</strain>
    </source>
</reference>
<evidence type="ECO:0000256" key="6">
    <source>
        <dbReference type="ARBA" id="ARBA00093790"/>
    </source>
</evidence>
<dbReference type="PATRIC" id="fig|1163745.3.peg.892"/>
<dbReference type="HOGENOM" id="CLU_061760_0_0_7"/>
<dbReference type="NCBIfam" id="NF045832">
    <property type="entry name" value="restrict_HpyAIV"/>
    <property type="match status" value="1"/>
</dbReference>
<dbReference type="InterPro" id="IPR054784">
    <property type="entry name" value="HpyAIV-type_restriction_enz"/>
</dbReference>
<dbReference type="InterPro" id="IPR019045">
    <property type="entry name" value="Restrct_endonuc_II_HinfI"/>
</dbReference>
<dbReference type="EC" id="3.1.21.4" evidence="6"/>
<proteinExistence type="predicted"/>
<organism evidence="7 8">
    <name type="scientific">Helicobacter cetorum (strain ATCC BAA-540 / CCUG 52418 / MIT 99-5656)</name>
    <dbReference type="NCBI Taxonomy" id="1163745"/>
    <lineage>
        <taxon>Bacteria</taxon>
        <taxon>Pseudomonadati</taxon>
        <taxon>Campylobacterota</taxon>
        <taxon>Epsilonproteobacteria</taxon>
        <taxon>Campylobacterales</taxon>
        <taxon>Helicobacteraceae</taxon>
        <taxon>Helicobacter</taxon>
    </lineage>
</organism>
<accession>I0ESE2</accession>
<dbReference type="SUPFAM" id="SSF52980">
    <property type="entry name" value="Restriction endonuclease-like"/>
    <property type="match status" value="1"/>
</dbReference>
<keyword evidence="4" id="KW-0378">Hydrolase</keyword>
<dbReference type="AlphaFoldDB" id="I0ESE2"/>
<gene>
    <name evidence="7" type="ordered locus">HCD_04235</name>
</gene>
<keyword evidence="1" id="KW-0540">Nuclease</keyword>
<keyword evidence="3" id="KW-0255">Endonuclease</keyword>
<protein>
    <recommendedName>
        <fullName evidence="6">type II site-specific deoxyribonuclease</fullName>
        <ecNumber evidence="6">3.1.21.4</ecNumber>
    </recommendedName>
</protein>
<evidence type="ECO:0000256" key="4">
    <source>
        <dbReference type="ARBA" id="ARBA00022801"/>
    </source>
</evidence>
<name>I0ESE2_HELCM</name>
<evidence type="ECO:0000313" key="8">
    <source>
        <dbReference type="Proteomes" id="UP000005013"/>
    </source>
</evidence>
<dbReference type="eggNOG" id="ENOG5030MPU">
    <property type="taxonomic scope" value="Bacteria"/>
</dbReference>